<dbReference type="AlphaFoldDB" id="A0A8H5ZID8"/>
<protein>
    <submittedName>
        <fullName evidence="1">Uncharacterized protein</fullName>
    </submittedName>
</protein>
<organism evidence="1 2">
    <name type="scientific">Cochliobolus sativus</name>
    <name type="common">Common root rot and spot blotch fungus</name>
    <name type="synonym">Bipolaris sorokiniana</name>
    <dbReference type="NCBI Taxonomy" id="45130"/>
    <lineage>
        <taxon>Eukaryota</taxon>
        <taxon>Fungi</taxon>
        <taxon>Dikarya</taxon>
        <taxon>Ascomycota</taxon>
        <taxon>Pezizomycotina</taxon>
        <taxon>Dothideomycetes</taxon>
        <taxon>Pleosporomycetidae</taxon>
        <taxon>Pleosporales</taxon>
        <taxon>Pleosporineae</taxon>
        <taxon>Pleosporaceae</taxon>
        <taxon>Bipolaris</taxon>
    </lineage>
</organism>
<evidence type="ECO:0000313" key="2">
    <source>
        <dbReference type="Proteomes" id="UP000624244"/>
    </source>
</evidence>
<accession>A0A8H5ZID8</accession>
<evidence type="ECO:0000313" key="1">
    <source>
        <dbReference type="EMBL" id="KAF5851093.1"/>
    </source>
</evidence>
<sequence>MQRERLQHSRASSLVISQWQETLGSIPVYAAARGEYYISIQPIADNINLRLSTCATQRHAAKPQAPTNQYAQFLKLEHRSTRS</sequence>
<dbReference type="Proteomes" id="UP000624244">
    <property type="component" value="Unassembled WGS sequence"/>
</dbReference>
<dbReference type="EMBL" id="WNKQ01000006">
    <property type="protein sequence ID" value="KAF5851093.1"/>
    <property type="molecule type" value="Genomic_DNA"/>
</dbReference>
<name>A0A8H5ZID8_COCSA</name>
<reference evidence="1" key="1">
    <citation type="submission" date="2019-11" db="EMBL/GenBank/DDBJ databases">
        <title>Bipolaris sorokiniana Genome sequencing.</title>
        <authorList>
            <person name="Wang H."/>
        </authorList>
    </citation>
    <scope>NUCLEOTIDE SEQUENCE</scope>
</reference>
<proteinExistence type="predicted"/>
<comment type="caution">
    <text evidence="1">The sequence shown here is derived from an EMBL/GenBank/DDBJ whole genome shotgun (WGS) entry which is preliminary data.</text>
</comment>
<gene>
    <name evidence="1" type="ORF">GGP41_010666</name>
</gene>